<feature type="compositionally biased region" description="Polar residues" evidence="7">
    <location>
        <begin position="133"/>
        <end position="145"/>
    </location>
</feature>
<sequence length="587" mass="65915">PYPSRVLPERLGIQTCLTKYGDGWAKSKAAWALNGKGDMQKLRSSLEAHKSALELALDMLTLSATKDIKADIAEIRHDTAAIKGDTFQILEEIARLQERLPATAAAPNDYILQSDRASSKVLSFIDEGEESSHAPSQSDLSLRNSNNEKRVEVKQGSHPTSTHGEAISGNADRLSLPYDNPCDNLIKPPVFQRLPEPGGDSIKAGQASAVEALSRLDVTFESLQPDSKPTPKLRKIRTRSWLPQTPRYLGHSDATEENQTSTSLPGLGNSIQEVITDRSSSTDDESSNSPDLLPERPQEGKPTVQLKDMSPESLYTAAYGIHIFINNYVLELPVPEAVLKAIPRTNHKEYTHTRFTFVTCSPYLMAGNRYSPRPTFYTSKPVTKFILAVEMNFVTEIHIKDIWKLIHDGIAYAERKLGPDTWRQSRFLKKIGAIQNFNIPPQHVIKTQVFDVPLTQETTEVAGRKVQGTMQEYTVQLRADMDSTRNSASDLIQADLPIQTVVRKITNGDNKYDHFSHWTKAIQKILDATCIIHMGYSNVHSYDDYKFLYRAWVATKPLKVTTKDGIEFVRFDDLVKQTRTFKERFLG</sequence>
<feature type="compositionally biased region" description="Polar residues" evidence="7">
    <location>
        <begin position="257"/>
        <end position="273"/>
    </location>
</feature>
<feature type="region of interest" description="Disordered" evidence="7">
    <location>
        <begin position="126"/>
        <end position="174"/>
    </location>
</feature>
<keyword evidence="5" id="KW-0472">Membrane</keyword>
<evidence type="ECO:0000313" key="10">
    <source>
        <dbReference type="Proteomes" id="UP000693738"/>
    </source>
</evidence>
<organism evidence="9 10">
    <name type="scientific">Fusarium equiseti</name>
    <name type="common">Fusarium scirpi</name>
    <dbReference type="NCBI Taxonomy" id="61235"/>
    <lineage>
        <taxon>Eukaryota</taxon>
        <taxon>Fungi</taxon>
        <taxon>Dikarya</taxon>
        <taxon>Ascomycota</taxon>
        <taxon>Pezizomycotina</taxon>
        <taxon>Sordariomycetes</taxon>
        <taxon>Hypocreomycetidae</taxon>
        <taxon>Hypocreales</taxon>
        <taxon>Nectriaceae</taxon>
        <taxon>Fusarium</taxon>
        <taxon>Fusarium incarnatum-equiseti species complex</taxon>
    </lineage>
</organism>
<dbReference type="AlphaFoldDB" id="A0A8J2J8H2"/>
<feature type="non-terminal residue" evidence="9">
    <location>
        <position position="1"/>
    </location>
</feature>
<dbReference type="GO" id="GO:0005886">
    <property type="term" value="C:plasma membrane"/>
    <property type="evidence" value="ECO:0007669"/>
    <property type="project" value="UniProtKB-SubCell"/>
</dbReference>
<dbReference type="EMBL" id="CAJSTJ010000151">
    <property type="protein sequence ID" value="CAG7562543.1"/>
    <property type="molecule type" value="Genomic_DNA"/>
</dbReference>
<evidence type="ECO:0000313" key="9">
    <source>
        <dbReference type="EMBL" id="CAG7562543.1"/>
    </source>
</evidence>
<keyword evidence="4" id="KW-0328">Glycosyltransferase</keyword>
<evidence type="ECO:0000256" key="5">
    <source>
        <dbReference type="ARBA" id="ARBA00022989"/>
    </source>
</evidence>
<reference evidence="9" key="1">
    <citation type="submission" date="2021-05" db="EMBL/GenBank/DDBJ databases">
        <authorList>
            <person name="Khan N."/>
        </authorList>
    </citation>
    <scope>NUCLEOTIDE SEQUENCE</scope>
</reference>
<evidence type="ECO:0000256" key="3">
    <source>
        <dbReference type="ARBA" id="ARBA00022475"/>
    </source>
</evidence>
<keyword evidence="3" id="KW-1003">Cell membrane</keyword>
<evidence type="ECO:0000256" key="2">
    <source>
        <dbReference type="ARBA" id="ARBA00012543"/>
    </source>
</evidence>
<evidence type="ECO:0000256" key="7">
    <source>
        <dbReference type="SAM" id="MobiDB-lite"/>
    </source>
</evidence>
<comment type="caution">
    <text evidence="9">The sequence shown here is derived from an EMBL/GenBank/DDBJ whole genome shotgun (WGS) entry which is preliminary data.</text>
</comment>
<evidence type="ECO:0000256" key="6">
    <source>
        <dbReference type="ARBA" id="ARBA00023180"/>
    </source>
</evidence>
<evidence type="ECO:0000259" key="8">
    <source>
        <dbReference type="Pfam" id="PF08407"/>
    </source>
</evidence>
<gene>
    <name evidence="9" type="ORF">FEQUK3_LOCUS8276</name>
</gene>
<keyword evidence="5" id="KW-0812">Transmembrane</keyword>
<feature type="compositionally biased region" description="Basic and acidic residues" evidence="7">
    <location>
        <begin position="146"/>
        <end position="155"/>
    </location>
</feature>
<keyword evidence="4" id="KW-0808">Transferase</keyword>
<comment type="subcellular location">
    <subcellularLocation>
        <location evidence="1">Cell membrane</location>
        <topology evidence="1">Multi-pass membrane protein</topology>
    </subcellularLocation>
</comment>
<dbReference type="Proteomes" id="UP000693738">
    <property type="component" value="Unassembled WGS sequence"/>
</dbReference>
<feature type="region of interest" description="Disordered" evidence="7">
    <location>
        <begin position="221"/>
        <end position="307"/>
    </location>
</feature>
<proteinExistence type="predicted"/>
<dbReference type="Pfam" id="PF08407">
    <property type="entry name" value="Chitin_synth_1N"/>
    <property type="match status" value="1"/>
</dbReference>
<dbReference type="GO" id="GO:0004100">
    <property type="term" value="F:chitin synthase activity"/>
    <property type="evidence" value="ECO:0007669"/>
    <property type="project" value="UniProtKB-EC"/>
</dbReference>
<keyword evidence="5" id="KW-1133">Transmembrane helix</keyword>
<keyword evidence="6" id="KW-0325">Glycoprotein</keyword>
<dbReference type="EC" id="2.4.1.16" evidence="2"/>
<evidence type="ECO:0000256" key="1">
    <source>
        <dbReference type="ARBA" id="ARBA00004651"/>
    </source>
</evidence>
<feature type="domain" description="Chitin synthase N-terminal" evidence="8">
    <location>
        <begin position="323"/>
        <end position="377"/>
    </location>
</feature>
<protein>
    <recommendedName>
        <fullName evidence="2">chitin synthase</fullName>
        <ecNumber evidence="2">2.4.1.16</ecNumber>
    </recommendedName>
</protein>
<dbReference type="InterPro" id="IPR013616">
    <property type="entry name" value="Chitin_synth_N"/>
</dbReference>
<accession>A0A8J2J8H2</accession>
<name>A0A8J2J8H2_FUSEQ</name>
<evidence type="ECO:0000256" key="4">
    <source>
        <dbReference type="ARBA" id="ARBA00022676"/>
    </source>
</evidence>